<evidence type="ECO:0000256" key="1">
    <source>
        <dbReference type="SAM" id="Phobius"/>
    </source>
</evidence>
<proteinExistence type="predicted"/>
<reference evidence="2" key="1">
    <citation type="submission" date="2017-07" db="EMBL/GenBank/DDBJ databases">
        <authorList>
            <person name="Mikheyev A."/>
            <person name="Grau M."/>
        </authorList>
    </citation>
    <scope>NUCLEOTIDE SEQUENCE</scope>
    <source>
        <tissue evidence="2">Venom_gland</tissue>
    </source>
</reference>
<protein>
    <submittedName>
        <fullName evidence="2">Uncharacterized protein</fullName>
    </submittedName>
</protein>
<dbReference type="AlphaFoldDB" id="A0A2H6NGB2"/>
<dbReference type="EMBL" id="IACI01096155">
    <property type="protein sequence ID" value="LAA31941.1"/>
    <property type="molecule type" value="Transcribed_RNA"/>
</dbReference>
<name>A0A2H6NGB2_9SAUR</name>
<keyword evidence="1" id="KW-0812">Transmembrane</keyword>
<dbReference type="EMBL" id="IACI01096154">
    <property type="protein sequence ID" value="LAA31939.1"/>
    <property type="molecule type" value="Transcribed_RNA"/>
</dbReference>
<evidence type="ECO:0000313" key="2">
    <source>
        <dbReference type="EMBL" id="LAA31941.1"/>
    </source>
</evidence>
<feature type="transmembrane region" description="Helical" evidence="1">
    <location>
        <begin position="30"/>
        <end position="47"/>
    </location>
</feature>
<keyword evidence="1" id="KW-0472">Membrane</keyword>
<keyword evidence="1" id="KW-1133">Transmembrane helix</keyword>
<reference evidence="2" key="2">
    <citation type="submission" date="2017-12" db="EMBL/GenBank/DDBJ databases">
        <title>Coralsnake Venomics: Analyses of Venom Gland Transcriptomes and Proteomes of Six Brazilian Taxa.</title>
        <authorList>
            <person name="Aird S.D."/>
            <person name="Jorge da Silva N."/>
            <person name="Qiu L."/>
            <person name="Villar-Briones A."/>
            <person name="Aparecida-Saddi V."/>
            <person name="Campos-Telles M.P."/>
            <person name="Grau M."/>
            <person name="Mikheyev A.S."/>
        </authorList>
    </citation>
    <scope>NUCLEOTIDE SEQUENCE</scope>
    <source>
        <tissue evidence="2">Venom_gland</tissue>
    </source>
</reference>
<organism evidence="2">
    <name type="scientific">Micrurus carvalhoi</name>
    <dbReference type="NCBI Taxonomy" id="3147026"/>
    <lineage>
        <taxon>Eukaryota</taxon>
        <taxon>Metazoa</taxon>
        <taxon>Chordata</taxon>
        <taxon>Craniata</taxon>
        <taxon>Vertebrata</taxon>
        <taxon>Euteleostomi</taxon>
        <taxon>Lepidosauria</taxon>
        <taxon>Squamata</taxon>
        <taxon>Bifurcata</taxon>
        <taxon>Unidentata</taxon>
        <taxon>Episquamata</taxon>
        <taxon>Toxicofera</taxon>
        <taxon>Serpentes</taxon>
        <taxon>Colubroidea</taxon>
        <taxon>Elapidae</taxon>
        <taxon>Elapinae</taxon>
        <taxon>Micrurus</taxon>
    </lineage>
</organism>
<accession>A0A2H6NGB2</accession>
<sequence>MIFLLGHKTTKVTKYLGEQSILQTCNKGKNLITLHILVMCLIFRFFCPDRDARQYKMESLKTENLGYTSQHFLTPSEENEQRYRTRKPNSICNLHNRENIFLVLGLYQNEKNHLNSFLK</sequence>